<dbReference type="Proteomes" id="UP000555763">
    <property type="component" value="Unassembled WGS sequence"/>
</dbReference>
<dbReference type="RefSeq" id="WP_332379225.1">
    <property type="nucleotide sequence ID" value="NZ_JAVDCG010000059.1"/>
</dbReference>
<sequence length="164" mass="18498">MSLIARTPAEHISEDIPDMDDGDSCVTADAFWPVIILRDLRLAVRLPGRTTTARLMHAATEAVAHVTAELEMWKQARMKEGYTALADIPATHVNSESVHVHRYRRAVYALARAFVLERTRDVDTTEKGDKKADSLDAQVEDLWRDARWAISDIRGVTRIYAELV</sequence>
<protein>
    <submittedName>
        <fullName evidence="1">Head completion/stabilization protein</fullName>
    </submittedName>
</protein>
<dbReference type="EMBL" id="AATLZG010000037">
    <property type="protein sequence ID" value="EFM8156707.1"/>
    <property type="molecule type" value="Genomic_DNA"/>
</dbReference>
<comment type="caution">
    <text evidence="1">The sequence shown here is derived from an EMBL/GenBank/DDBJ whole genome shotgun (WGS) entry which is preliminary data.</text>
</comment>
<evidence type="ECO:0000313" key="2">
    <source>
        <dbReference type="Proteomes" id="UP000555763"/>
    </source>
</evidence>
<proteinExistence type="predicted"/>
<name>A0A828NEJ3_ECOLX</name>
<organism evidence="1 2">
    <name type="scientific">Escherichia coli</name>
    <dbReference type="NCBI Taxonomy" id="562"/>
    <lineage>
        <taxon>Bacteria</taxon>
        <taxon>Pseudomonadati</taxon>
        <taxon>Pseudomonadota</taxon>
        <taxon>Gammaproteobacteria</taxon>
        <taxon>Enterobacterales</taxon>
        <taxon>Enterobacteriaceae</taxon>
        <taxon>Escherichia</taxon>
    </lineage>
</organism>
<dbReference type="AlphaFoldDB" id="A0A828NEJ3"/>
<evidence type="ECO:0000313" key="1">
    <source>
        <dbReference type="EMBL" id="EFM8156707.1"/>
    </source>
</evidence>
<accession>A0A828NEJ3</accession>
<dbReference type="InterPro" id="IPR009225">
    <property type="entry name" value="Phage_head_completion_GpL"/>
</dbReference>
<gene>
    <name evidence="1" type="ORF">A5U30_004425</name>
</gene>
<reference evidence="1 2" key="1">
    <citation type="submission" date="2020-02" db="EMBL/GenBank/DDBJ databases">
        <authorList>
            <consortium name="PulseNet: The National Subtyping Network for Foodborne Disease Surveillance"/>
            <person name="Tarr C.L."/>
            <person name="Trees E."/>
            <person name="Katz L.S."/>
            <person name="Carleton-Romer H.A."/>
            <person name="Stroika S."/>
            <person name="Kucerova Z."/>
            <person name="Roache K.F."/>
            <person name="Sabol A.L."/>
            <person name="Besser J."/>
            <person name="Gerner-Smidt P."/>
        </authorList>
    </citation>
    <scope>NUCLEOTIDE SEQUENCE [LARGE SCALE GENOMIC DNA]</scope>
    <source>
        <strain evidence="1 2">PNUSAE002719</strain>
    </source>
</reference>
<dbReference type="Pfam" id="PF05926">
    <property type="entry name" value="Phage_GPL"/>
    <property type="match status" value="1"/>
</dbReference>